<evidence type="ECO:0000313" key="3">
    <source>
        <dbReference type="Proteomes" id="UP000029964"/>
    </source>
</evidence>
<evidence type="ECO:0000256" key="1">
    <source>
        <dbReference type="SAM" id="MobiDB-lite"/>
    </source>
</evidence>
<feature type="region of interest" description="Disordered" evidence="1">
    <location>
        <begin position="21"/>
        <end position="62"/>
    </location>
</feature>
<evidence type="ECO:0000313" key="2">
    <source>
        <dbReference type="EMBL" id="KFH42629.1"/>
    </source>
</evidence>
<dbReference type="Proteomes" id="UP000029964">
    <property type="component" value="Unassembled WGS sequence"/>
</dbReference>
<dbReference type="AlphaFoldDB" id="A0A086SZU7"/>
<reference evidence="3" key="1">
    <citation type="journal article" date="2014" name="Genome Announc.">
        <title>Genome sequence and annotation of Acremonium chrysogenum, producer of the beta-lactam antibiotic cephalosporin C.</title>
        <authorList>
            <person name="Terfehr D."/>
            <person name="Dahlmann T.A."/>
            <person name="Specht T."/>
            <person name="Zadra I."/>
            <person name="Kuernsteiner H."/>
            <person name="Kueck U."/>
        </authorList>
    </citation>
    <scope>NUCLEOTIDE SEQUENCE [LARGE SCALE GENOMIC DNA]</scope>
    <source>
        <strain evidence="3">ATCC 11550 / CBS 779.69 / DSM 880 / IAM 14645 / JCM 23072 / IMI 49137</strain>
    </source>
</reference>
<dbReference type="OrthoDB" id="3858188at2759"/>
<protein>
    <submittedName>
        <fullName evidence="2">Uncharacterized protein</fullName>
    </submittedName>
</protein>
<gene>
    <name evidence="2" type="ORF">ACRE_066280</name>
</gene>
<dbReference type="STRING" id="857340.A0A086SZU7"/>
<accession>A0A086SZU7</accession>
<proteinExistence type="predicted"/>
<name>A0A086SZU7_HAPC1</name>
<keyword evidence="3" id="KW-1185">Reference proteome</keyword>
<dbReference type="EMBL" id="JPKY01000089">
    <property type="protein sequence ID" value="KFH42629.1"/>
    <property type="molecule type" value="Genomic_DNA"/>
</dbReference>
<dbReference type="HOGENOM" id="CLU_055334_2_0_1"/>
<organism evidence="2 3">
    <name type="scientific">Hapsidospora chrysogenum (strain ATCC 11550 / CBS 779.69 / DSM 880 / IAM 14645 / JCM 23072 / IMI 49137)</name>
    <name type="common">Acremonium chrysogenum</name>
    <dbReference type="NCBI Taxonomy" id="857340"/>
    <lineage>
        <taxon>Eukaryota</taxon>
        <taxon>Fungi</taxon>
        <taxon>Dikarya</taxon>
        <taxon>Ascomycota</taxon>
        <taxon>Pezizomycotina</taxon>
        <taxon>Sordariomycetes</taxon>
        <taxon>Hypocreomycetidae</taxon>
        <taxon>Hypocreales</taxon>
        <taxon>Bionectriaceae</taxon>
        <taxon>Hapsidospora</taxon>
    </lineage>
</organism>
<comment type="caution">
    <text evidence="2">The sequence shown here is derived from an EMBL/GenBank/DDBJ whole genome shotgun (WGS) entry which is preliminary data.</text>
</comment>
<feature type="region of interest" description="Disordered" evidence="1">
    <location>
        <begin position="241"/>
        <end position="260"/>
    </location>
</feature>
<sequence length="274" mass="30041">MTYTSSNGLAASIWASGRSHIHTTPRHVDPRSRSVPPQASSNSLLAPAAPNPTAALSSSSRTTTSLAPVQALHRLEQTCLRLRWKSVDLERSWQRTSPEEAAAHGFDAAVAERNFKLDFYEFYAWIEQALVLLQRIFGVEILSGGGGGKGGGGWHAYHHNVLTALGDVDNPLHEVLGMGDVNHALWKAKELRNRWKDAAGEGEGASTTTPPTRMYDLRWILGQILSGLEAAYVLAREKVHGQEKGDVSPPGVGAEDRNGEGWEWMVEEQMDWEP</sequence>
<feature type="compositionally biased region" description="Low complexity" evidence="1">
    <location>
        <begin position="39"/>
        <end position="62"/>
    </location>
</feature>